<dbReference type="Proteomes" id="UP001365846">
    <property type="component" value="Unassembled WGS sequence"/>
</dbReference>
<comment type="caution">
    <text evidence="2">The sequence shown here is derived from an EMBL/GenBank/DDBJ whole genome shotgun (WGS) entry which is preliminary data.</text>
</comment>
<keyword evidence="1" id="KW-0472">Membrane</keyword>
<feature type="transmembrane region" description="Helical" evidence="1">
    <location>
        <begin position="59"/>
        <end position="76"/>
    </location>
</feature>
<evidence type="ECO:0000313" key="2">
    <source>
        <dbReference type="EMBL" id="MEJ8816255.1"/>
    </source>
</evidence>
<sequence>MQKTSLDWLYRRYPHFRQFPFGWRLSKRTAMFALTLALVGCLIGWGIREDLKVADWASWVQAFGSIGAIVGAWIIGRSQSKAALEHALQLRDREHVERVRALFPIAARAFELVQDLEREPCDSYYQKTYSESSFRTCLKALAAIPLHELGSYALVQGYMELQQALEAAALAAAGRKELGQFNFAERQRRRAADSDISAAYRDAKMALDKIETSQPSRELKQILD</sequence>
<evidence type="ECO:0000256" key="1">
    <source>
        <dbReference type="SAM" id="Phobius"/>
    </source>
</evidence>
<keyword evidence="3" id="KW-1185">Reference proteome</keyword>
<dbReference type="EMBL" id="JBBKZU010000040">
    <property type="protein sequence ID" value="MEJ8816255.1"/>
    <property type="molecule type" value="Genomic_DNA"/>
</dbReference>
<keyword evidence="1" id="KW-0812">Transmembrane</keyword>
<name>A0ABU8VRY5_9BURK</name>
<evidence type="ECO:0000313" key="3">
    <source>
        <dbReference type="Proteomes" id="UP001365846"/>
    </source>
</evidence>
<proteinExistence type="predicted"/>
<evidence type="ECO:0008006" key="4">
    <source>
        <dbReference type="Google" id="ProtNLM"/>
    </source>
</evidence>
<reference evidence="2 3" key="1">
    <citation type="submission" date="2024-03" db="EMBL/GenBank/DDBJ databases">
        <title>Novel species of the genus Variovorax.</title>
        <authorList>
            <person name="Liu Q."/>
            <person name="Xin Y.-H."/>
        </authorList>
    </citation>
    <scope>NUCLEOTIDE SEQUENCE [LARGE SCALE GENOMIC DNA]</scope>
    <source>
        <strain evidence="2 3">KACC 18899</strain>
    </source>
</reference>
<dbReference type="RefSeq" id="WP_340361444.1">
    <property type="nucleotide sequence ID" value="NZ_JBBKZU010000040.1"/>
</dbReference>
<protein>
    <recommendedName>
        <fullName evidence="4">DUF4231 domain-containing protein</fullName>
    </recommendedName>
</protein>
<accession>A0ABU8VRY5</accession>
<keyword evidence="1" id="KW-1133">Transmembrane helix</keyword>
<feature type="transmembrane region" description="Helical" evidence="1">
    <location>
        <begin position="29"/>
        <end position="47"/>
    </location>
</feature>
<gene>
    <name evidence="2" type="ORF">WKW77_34790</name>
</gene>
<organism evidence="2 3">
    <name type="scientific">Variovorax ureilyticus</name>
    <dbReference type="NCBI Taxonomy" id="1836198"/>
    <lineage>
        <taxon>Bacteria</taxon>
        <taxon>Pseudomonadati</taxon>
        <taxon>Pseudomonadota</taxon>
        <taxon>Betaproteobacteria</taxon>
        <taxon>Burkholderiales</taxon>
        <taxon>Comamonadaceae</taxon>
        <taxon>Variovorax</taxon>
    </lineage>
</organism>